<organism evidence="5 6">
    <name type="scientific">Parascaris univalens</name>
    <name type="common">Nematode worm</name>
    <dbReference type="NCBI Taxonomy" id="6257"/>
    <lineage>
        <taxon>Eukaryota</taxon>
        <taxon>Metazoa</taxon>
        <taxon>Ecdysozoa</taxon>
        <taxon>Nematoda</taxon>
        <taxon>Chromadorea</taxon>
        <taxon>Rhabditida</taxon>
        <taxon>Spirurina</taxon>
        <taxon>Ascaridomorpha</taxon>
        <taxon>Ascaridoidea</taxon>
        <taxon>Ascarididae</taxon>
        <taxon>Parascaris</taxon>
    </lineage>
</organism>
<evidence type="ECO:0000256" key="2">
    <source>
        <dbReference type="SAM" id="SignalP"/>
    </source>
</evidence>
<dbReference type="PANTHER" id="PTHR31005">
    <property type="entry name" value="DUF4139 DOMAIN-CONTAINING PROTEIN"/>
    <property type="match status" value="1"/>
</dbReference>
<feature type="signal peptide" evidence="2">
    <location>
        <begin position="1"/>
        <end position="21"/>
    </location>
</feature>
<evidence type="ECO:0000313" key="5">
    <source>
        <dbReference type="Proteomes" id="UP000887569"/>
    </source>
</evidence>
<dbReference type="Proteomes" id="UP000887569">
    <property type="component" value="Unplaced"/>
</dbReference>
<keyword evidence="2" id="KW-0732">Signal</keyword>
<dbReference type="Pfam" id="PF13598">
    <property type="entry name" value="DUF4139"/>
    <property type="match status" value="1"/>
</dbReference>
<dbReference type="NCBIfam" id="TIGR02231">
    <property type="entry name" value="mucoidy inhibitor MuiA family protein"/>
    <property type="match status" value="1"/>
</dbReference>
<dbReference type="InterPro" id="IPR025554">
    <property type="entry name" value="DUF4140"/>
</dbReference>
<dbReference type="Pfam" id="PF13600">
    <property type="entry name" value="DUF4140"/>
    <property type="match status" value="1"/>
</dbReference>
<feature type="domain" description="DUF4140" evidence="4">
    <location>
        <begin position="103"/>
        <end position="201"/>
    </location>
</feature>
<keyword evidence="1" id="KW-0175">Coiled coil</keyword>
<evidence type="ECO:0000259" key="3">
    <source>
        <dbReference type="Pfam" id="PF13598"/>
    </source>
</evidence>
<name>A0A915BUH1_PARUN</name>
<evidence type="ECO:0000259" key="4">
    <source>
        <dbReference type="Pfam" id="PF13600"/>
    </source>
</evidence>
<dbReference type="WBParaSite" id="PgR061_g020_t03">
    <property type="protein sequence ID" value="PgR061_g020_t03"/>
    <property type="gene ID" value="PgR061_g020"/>
</dbReference>
<dbReference type="InterPro" id="IPR037291">
    <property type="entry name" value="DUF4139"/>
</dbReference>
<accession>A0A915BUH1</accession>
<feature type="chain" id="PRO_5037482234" evidence="2">
    <location>
        <begin position="22"/>
        <end position="666"/>
    </location>
</feature>
<dbReference type="InterPro" id="IPR011935">
    <property type="entry name" value="CHP02231"/>
</dbReference>
<feature type="domain" description="DUF4139" evidence="3">
    <location>
        <begin position="301"/>
        <end position="655"/>
    </location>
</feature>
<keyword evidence="5" id="KW-1185">Reference proteome</keyword>
<dbReference type="AlphaFoldDB" id="A0A915BUH1"/>
<evidence type="ECO:0000256" key="1">
    <source>
        <dbReference type="SAM" id="Coils"/>
    </source>
</evidence>
<sequence>SMPFCGFLEAVFLSLITLIYAEKQYGYIVEINDSFGVGSLSRTRCLANDAALQTRLVALSSEFKIVVTPRIRKVDLQTVIAQMFPQPKKIHNFNLYDIPFASVTVFNNGADIRRTLKAELESGLNEIIIENVTEDAIAESMRIDGRGDAIIHDVQFSQKPSKLHQSYSEKVDEIKEERKKIRQEKEAIEDEQKALKRLLDILEGVAVRTSGSISHQSDGSEEILPLAFNDESLTNLSKFFNFYKGNFLDIHQKLREANEKMRVLDEKLKKLNSDGSSDQKCEKTTRNISVLLESFGGVVVLDICYQVKSANWYPAYEICFNSNSTQGNTMKLNYYAKIEQSTGEDWIDAPLTINTVRPSTDFTIPKLGTKIAFLSRPSQPVFGNTTLFGTRPNGGTLGTAASPNVFSSATNSGSNEECSQRVVPPVAFGLTKVASAIAGDTVVSTVFKIERPATIPSDSGGHKVMITSINMQPTMRHEAIPAKSGNVFLSASVLNSSLFPLIPGEASVYLNNIFIAKSSVKAVSPNERFIFSLGIDHAVKVDYKPALEFTEKIGTIAKWSSITHEQKIIIKNTKDERILITVHEHVPKTNDEKIKVNLISPVLDAKGAEGAESQDSADTPSPGARLNSAHNLEWTVEVEPHQESELLVKWSMEYPIEAIVSFREQF</sequence>
<feature type="coiled-coil region" evidence="1">
    <location>
        <begin position="164"/>
        <end position="205"/>
    </location>
</feature>
<proteinExistence type="predicted"/>
<reference evidence="6" key="1">
    <citation type="submission" date="2022-11" db="UniProtKB">
        <authorList>
            <consortium name="WormBaseParasite"/>
        </authorList>
    </citation>
    <scope>IDENTIFICATION</scope>
</reference>
<dbReference type="PANTHER" id="PTHR31005:SF8">
    <property type="entry name" value="DUF4139 DOMAIN-CONTAINING PROTEIN"/>
    <property type="match status" value="1"/>
</dbReference>
<protein>
    <submittedName>
        <fullName evidence="6">DUF4139 domain-containing protein</fullName>
    </submittedName>
</protein>
<evidence type="ECO:0000313" key="6">
    <source>
        <dbReference type="WBParaSite" id="PgR061_g020_t03"/>
    </source>
</evidence>